<dbReference type="OrthoDB" id="7597826at2759"/>
<evidence type="ECO:0000256" key="1">
    <source>
        <dbReference type="SAM" id="Phobius"/>
    </source>
</evidence>
<dbReference type="GeneID" id="112214152"/>
<sequence>MDVFYRQYNTYRILLNVLGLWPYHKSIYSTIHRILISVIMLTYIVLQVLSLFKPDITFRGCIVTLSATCPIMISFMRYVSSVAMFPVVRDALK</sequence>
<dbReference type="AlphaFoldDB" id="A0A6P8LGH2"/>
<dbReference type="RefSeq" id="XP_033174294.1">
    <property type="nucleotide sequence ID" value="XM_033318403.1"/>
</dbReference>
<keyword evidence="1" id="KW-0472">Membrane</keyword>
<organism evidence="2 3">
    <name type="scientific">Bombus impatiens</name>
    <name type="common">Bumblebee</name>
    <dbReference type="NCBI Taxonomy" id="132113"/>
    <lineage>
        <taxon>Eukaryota</taxon>
        <taxon>Metazoa</taxon>
        <taxon>Ecdysozoa</taxon>
        <taxon>Arthropoda</taxon>
        <taxon>Hexapoda</taxon>
        <taxon>Insecta</taxon>
        <taxon>Pterygota</taxon>
        <taxon>Neoptera</taxon>
        <taxon>Endopterygota</taxon>
        <taxon>Hymenoptera</taxon>
        <taxon>Apocrita</taxon>
        <taxon>Aculeata</taxon>
        <taxon>Apoidea</taxon>
        <taxon>Anthophila</taxon>
        <taxon>Apidae</taxon>
        <taxon>Bombus</taxon>
        <taxon>Pyrobombus</taxon>
    </lineage>
</organism>
<feature type="transmembrane region" description="Helical" evidence="1">
    <location>
        <begin position="56"/>
        <end position="79"/>
    </location>
</feature>
<keyword evidence="2" id="KW-1185">Reference proteome</keyword>
<gene>
    <name evidence="3" type="primary">LOC112214152</name>
</gene>
<reference evidence="3" key="1">
    <citation type="submission" date="2025-08" db="UniProtKB">
        <authorList>
            <consortium name="RefSeq"/>
        </authorList>
    </citation>
    <scope>IDENTIFICATION</scope>
</reference>
<accession>A0A6P8LGH2</accession>
<protein>
    <submittedName>
        <fullName evidence="3">Uncharacterized protein LOC112214152</fullName>
    </submittedName>
</protein>
<evidence type="ECO:0000313" key="2">
    <source>
        <dbReference type="Proteomes" id="UP000515180"/>
    </source>
</evidence>
<keyword evidence="1" id="KW-1133">Transmembrane helix</keyword>
<keyword evidence="1" id="KW-0812">Transmembrane</keyword>
<evidence type="ECO:0000313" key="3">
    <source>
        <dbReference type="RefSeq" id="XP_033174294.1"/>
    </source>
</evidence>
<proteinExistence type="predicted"/>
<feature type="transmembrane region" description="Helical" evidence="1">
    <location>
        <begin position="30"/>
        <end position="49"/>
    </location>
</feature>
<dbReference type="Proteomes" id="UP000515180">
    <property type="component" value="Unplaced"/>
</dbReference>
<name>A0A6P8LGH2_BOMIM</name>